<dbReference type="RefSeq" id="WP_257511134.1">
    <property type="nucleotide sequence ID" value="NZ_JANKHG010000014.1"/>
</dbReference>
<sequence length="226" mass="24702">MQLKRPPKPNLNTEQLKKYLLTGLLIWIPLGITFWVLALVVGLMDQTLTLLPDAIHPRVLFGFHIPGLGIILTLAVLLGTGVFAANYFGAWLFKYGDWVLSRIPLFNIVYNSVKQVSDTLLSSSGKAFTRSVLVPYPHPGVWALGFVTGTPPQILLDNLEDQDPIVSVYVPTSPSPASGYVIMVPEKLLRPSGLSVDDALKYIVSLGVVLPATDSLDQPIKQDLNS</sequence>
<evidence type="ECO:0000256" key="1">
    <source>
        <dbReference type="SAM" id="Phobius"/>
    </source>
</evidence>
<feature type="transmembrane region" description="Helical" evidence="1">
    <location>
        <begin position="20"/>
        <end position="43"/>
    </location>
</feature>
<keyword evidence="1" id="KW-1133">Transmembrane helix</keyword>
<dbReference type="InterPro" id="IPR007462">
    <property type="entry name" value="COV1-like"/>
</dbReference>
<dbReference type="PANTHER" id="PTHR31876:SF26">
    <property type="entry name" value="PROTEIN LIKE COV 2"/>
    <property type="match status" value="1"/>
</dbReference>
<keyword evidence="3" id="KW-1185">Reference proteome</keyword>
<organism evidence="2 3">
    <name type="scientific">Limnobacter parvus</name>
    <dbReference type="NCBI Taxonomy" id="2939690"/>
    <lineage>
        <taxon>Bacteria</taxon>
        <taxon>Pseudomonadati</taxon>
        <taxon>Pseudomonadota</taxon>
        <taxon>Betaproteobacteria</taxon>
        <taxon>Burkholderiales</taxon>
        <taxon>Burkholderiaceae</taxon>
        <taxon>Limnobacter</taxon>
    </lineage>
</organism>
<dbReference type="Proteomes" id="UP001165267">
    <property type="component" value="Unassembled WGS sequence"/>
</dbReference>
<comment type="caution">
    <text evidence="2">The sequence shown here is derived from an EMBL/GenBank/DDBJ whole genome shotgun (WGS) entry which is preliminary data.</text>
</comment>
<protein>
    <submittedName>
        <fullName evidence="2">DUF502 domain-containing protein</fullName>
    </submittedName>
</protein>
<evidence type="ECO:0000313" key="3">
    <source>
        <dbReference type="Proteomes" id="UP001165267"/>
    </source>
</evidence>
<feature type="transmembrane region" description="Helical" evidence="1">
    <location>
        <begin position="63"/>
        <end position="93"/>
    </location>
</feature>
<dbReference type="EMBL" id="JANKHG010000014">
    <property type="protein sequence ID" value="MCR2745906.1"/>
    <property type="molecule type" value="Genomic_DNA"/>
</dbReference>
<gene>
    <name evidence="2" type="ORF">NSP04_04515</name>
</gene>
<reference evidence="2" key="1">
    <citation type="submission" date="2022-07" db="EMBL/GenBank/DDBJ databases">
        <authorList>
            <person name="Xamxidin M."/>
        </authorList>
    </citation>
    <scope>NUCLEOTIDE SEQUENCE</scope>
    <source>
        <strain evidence="2">YS8-69</strain>
    </source>
</reference>
<accession>A0ABT1XGA0</accession>
<dbReference type="Pfam" id="PF04367">
    <property type="entry name" value="DUF502"/>
    <property type="match status" value="1"/>
</dbReference>
<keyword evidence="1" id="KW-0472">Membrane</keyword>
<proteinExistence type="predicted"/>
<dbReference type="PANTHER" id="PTHR31876">
    <property type="entry name" value="COV-LIKE PROTEIN 1"/>
    <property type="match status" value="1"/>
</dbReference>
<evidence type="ECO:0000313" key="2">
    <source>
        <dbReference type="EMBL" id="MCR2745906.1"/>
    </source>
</evidence>
<keyword evidence="1" id="KW-0812">Transmembrane</keyword>
<name>A0ABT1XGA0_9BURK</name>